<reference evidence="1 2" key="1">
    <citation type="journal article" date="2019" name="Mol. Biol. Evol.">
        <title>Blast fungal genomes show frequent chromosomal changes, gene gains and losses, and effector gene turnover.</title>
        <authorList>
            <person name="Gomez Luciano L.B."/>
            <person name="Jason Tsai I."/>
            <person name="Chuma I."/>
            <person name="Tosa Y."/>
            <person name="Chen Y.H."/>
            <person name="Li J.Y."/>
            <person name="Li M.Y."/>
            <person name="Jade Lu M.Y."/>
            <person name="Nakayashiki H."/>
            <person name="Li W.H."/>
        </authorList>
    </citation>
    <scope>NUCLEOTIDE SEQUENCE [LARGE SCALE GENOMIC DNA]</scope>
    <source>
        <strain evidence="1">MZ5-1-6</strain>
    </source>
</reference>
<name>A0A4P7NVT2_PYROR</name>
<sequence length="306" mass="33698">MKIKQTTQLNPYDSMFPQTSSPVLAFSETIRVNHSDAQSCSDISGLCILHLDPDDEVRTAVEPRIVHGPETFDPAHRQTSLALRRKVQLYDNRPKRSLMLVVTGGSYGSLGQTNLSMMLSMTGRRAPIMVVRVACLRCAKWTELTSTDEAKTACMYQIGFNLFYCLKCAVTTGHPTVERTEVATLQSGAELEKSKQHQESVSCPYRSLTVKAQKSINFCTKPSLDQMSSDDIPSARASFKKPQKILGIVRPLGRGLAPPLQIIQGIGADDKAQLGCPRELDKFKMAKAASDELQSVLAARDRRHGG</sequence>
<proteinExistence type="predicted"/>
<gene>
    <name evidence="1" type="ORF">PoMZ_13732</name>
</gene>
<dbReference type="EMBL" id="CP034210">
    <property type="protein sequence ID" value="QBZ66745.1"/>
    <property type="molecule type" value="Genomic_DNA"/>
</dbReference>
<evidence type="ECO:0000313" key="1">
    <source>
        <dbReference type="EMBL" id="QBZ66745.1"/>
    </source>
</evidence>
<dbReference type="AlphaFoldDB" id="A0A4P7NVT2"/>
<organism evidence="1 2">
    <name type="scientific">Pyricularia oryzae</name>
    <name type="common">Rice blast fungus</name>
    <name type="synonym">Magnaporthe oryzae</name>
    <dbReference type="NCBI Taxonomy" id="318829"/>
    <lineage>
        <taxon>Eukaryota</taxon>
        <taxon>Fungi</taxon>
        <taxon>Dikarya</taxon>
        <taxon>Ascomycota</taxon>
        <taxon>Pezizomycotina</taxon>
        <taxon>Sordariomycetes</taxon>
        <taxon>Sordariomycetidae</taxon>
        <taxon>Magnaporthales</taxon>
        <taxon>Pyriculariaceae</taxon>
        <taxon>Pyricularia</taxon>
    </lineage>
</organism>
<protein>
    <submittedName>
        <fullName evidence="1">Uncharacterized protein</fullName>
    </submittedName>
</protein>
<evidence type="ECO:0000313" key="2">
    <source>
        <dbReference type="Proteomes" id="UP000294847"/>
    </source>
</evidence>
<accession>A0A4P7NVT2</accession>
<dbReference type="Proteomes" id="UP000294847">
    <property type="component" value="Chromosome 7"/>
</dbReference>